<protein>
    <submittedName>
        <fullName evidence="2">Uncharacterized protein</fullName>
    </submittedName>
</protein>
<name>A0A2M6WVT6_9BACT</name>
<keyword evidence="1" id="KW-0812">Transmembrane</keyword>
<accession>A0A2M6WVT6</accession>
<dbReference type="Proteomes" id="UP000230481">
    <property type="component" value="Unassembled WGS sequence"/>
</dbReference>
<organism evidence="2 3">
    <name type="scientific">Candidatus Campbellbacteria bacterium CG10_big_fil_rev_8_21_14_0_10_35_52</name>
    <dbReference type="NCBI Taxonomy" id="1974527"/>
    <lineage>
        <taxon>Bacteria</taxon>
        <taxon>Candidatus Campbelliibacteriota</taxon>
    </lineage>
</organism>
<proteinExistence type="predicted"/>
<keyword evidence="1" id="KW-1133">Transmembrane helix</keyword>
<keyword evidence="1" id="KW-0472">Membrane</keyword>
<gene>
    <name evidence="2" type="ORF">COT82_00595</name>
</gene>
<evidence type="ECO:0000313" key="3">
    <source>
        <dbReference type="Proteomes" id="UP000230481"/>
    </source>
</evidence>
<dbReference type="EMBL" id="PFAA01000016">
    <property type="protein sequence ID" value="PIT96914.1"/>
    <property type="molecule type" value="Genomic_DNA"/>
</dbReference>
<evidence type="ECO:0000256" key="1">
    <source>
        <dbReference type="SAM" id="Phobius"/>
    </source>
</evidence>
<sequence length="129" mass="14855">MNNFINTTFAHMLESGEADLSTAYHNFGMMGGFGWTGIFFGWTLMILFWALTALAIIALVKYISRGGYEKDSYNIHNISDVKKDEKTYVCGECGYEYKEKEWALKCQKWCFEHKSCNMDIIKHGIPPKN</sequence>
<reference evidence="3" key="1">
    <citation type="submission" date="2017-09" db="EMBL/GenBank/DDBJ databases">
        <title>Depth-based differentiation of microbial function through sediment-hosted aquifers and enrichment of novel symbionts in the deep terrestrial subsurface.</title>
        <authorList>
            <person name="Probst A.J."/>
            <person name="Ladd B."/>
            <person name="Jarett J.K."/>
            <person name="Geller-Mcgrath D.E."/>
            <person name="Sieber C.M.K."/>
            <person name="Emerson J.B."/>
            <person name="Anantharaman K."/>
            <person name="Thomas B.C."/>
            <person name="Malmstrom R."/>
            <person name="Stieglmeier M."/>
            <person name="Klingl A."/>
            <person name="Woyke T."/>
            <person name="Ryan C.M."/>
            <person name="Banfield J.F."/>
        </authorList>
    </citation>
    <scope>NUCLEOTIDE SEQUENCE [LARGE SCALE GENOMIC DNA]</scope>
</reference>
<evidence type="ECO:0000313" key="2">
    <source>
        <dbReference type="EMBL" id="PIT96914.1"/>
    </source>
</evidence>
<dbReference type="AlphaFoldDB" id="A0A2M6WVT6"/>
<comment type="caution">
    <text evidence="2">The sequence shown here is derived from an EMBL/GenBank/DDBJ whole genome shotgun (WGS) entry which is preliminary data.</text>
</comment>
<feature type="transmembrane region" description="Helical" evidence="1">
    <location>
        <begin position="39"/>
        <end position="60"/>
    </location>
</feature>